<dbReference type="PANTHER" id="PTHR43102:SF2">
    <property type="entry name" value="GAF DOMAIN-CONTAINING PROTEIN"/>
    <property type="match status" value="1"/>
</dbReference>
<dbReference type="InterPro" id="IPR029016">
    <property type="entry name" value="GAF-like_dom_sf"/>
</dbReference>
<dbReference type="SUPFAM" id="SSF55781">
    <property type="entry name" value="GAF domain-like"/>
    <property type="match status" value="1"/>
</dbReference>
<reference evidence="3 4" key="1">
    <citation type="submission" date="2024-03" db="EMBL/GenBank/DDBJ databases">
        <title>Rhodococcus navarretei sp. nov. and Pseudarthrobacter quantumdoti sp. nov., two new species with the ability to biosynthesize Quantum Dots isolated from soil samples at Union Glacier, Antarctica.</title>
        <authorList>
            <person name="Vargas M."/>
        </authorList>
    </citation>
    <scope>NUCLEOTIDE SEQUENCE [LARGE SCALE GENOMIC DNA]</scope>
    <source>
        <strain evidence="3 4">RC-2-3</strain>
    </source>
</reference>
<sequence length="276" mass="30302">MREPSKRVSGEVDAIDKEVRRRLELAATIGLDPQKLWPSYFGRSPCSAFELDAYLHEALRLPAIERGPDAVKNASAEQPARPAEQRSMNPERGGPGGPRKPDKEDALAALGAAGKSLLSPERAEEERLKSLHETDLLFTGPEETYDRVVAAAWKFFGVGAASLSLIAEDAQFFKSAIGPLREETPRIIALCTETVEQNAMLVINDTLADDRFASNPLVTGEPYIRFYAGYPLHGPRGWNIGTLCVIDQEPRTFSASDQQVLRTLSAVVQKDIDART</sequence>
<accession>A0ABZ2R0W7</accession>
<dbReference type="Proteomes" id="UP001623384">
    <property type="component" value="Chromosome"/>
</dbReference>
<proteinExistence type="predicted"/>
<dbReference type="PANTHER" id="PTHR43102">
    <property type="entry name" value="SLR1143 PROTEIN"/>
    <property type="match status" value="1"/>
</dbReference>
<gene>
    <name evidence="3" type="ORF">WHH00_13475</name>
</gene>
<evidence type="ECO:0000313" key="4">
    <source>
        <dbReference type="Proteomes" id="UP001623384"/>
    </source>
</evidence>
<dbReference type="Gene3D" id="3.30.450.40">
    <property type="match status" value="1"/>
</dbReference>
<evidence type="ECO:0000313" key="3">
    <source>
        <dbReference type="EMBL" id="WXK92085.1"/>
    </source>
</evidence>
<protein>
    <submittedName>
        <fullName evidence="3">GAF domain-containing protein</fullName>
    </submittedName>
</protein>
<organism evidence="3 4">
    <name type="scientific">Pseudarthrobacter quantipunctorum</name>
    <dbReference type="NCBI Taxonomy" id="3128980"/>
    <lineage>
        <taxon>Bacteria</taxon>
        <taxon>Bacillati</taxon>
        <taxon>Actinomycetota</taxon>
        <taxon>Actinomycetes</taxon>
        <taxon>Micrococcales</taxon>
        <taxon>Micrococcaceae</taxon>
        <taxon>Pseudarthrobacter</taxon>
    </lineage>
</organism>
<feature type="domain" description="GAF" evidence="2">
    <location>
        <begin position="140"/>
        <end position="275"/>
    </location>
</feature>
<dbReference type="RefSeq" id="WP_406633501.1">
    <property type="nucleotide sequence ID" value="NZ_CP148033.1"/>
</dbReference>
<dbReference type="SMART" id="SM00065">
    <property type="entry name" value="GAF"/>
    <property type="match status" value="1"/>
</dbReference>
<keyword evidence="4" id="KW-1185">Reference proteome</keyword>
<dbReference type="EMBL" id="CP148033">
    <property type="protein sequence ID" value="WXK92085.1"/>
    <property type="molecule type" value="Genomic_DNA"/>
</dbReference>
<dbReference type="Pfam" id="PF01590">
    <property type="entry name" value="GAF"/>
    <property type="match status" value="1"/>
</dbReference>
<evidence type="ECO:0000259" key="2">
    <source>
        <dbReference type="SMART" id="SM00065"/>
    </source>
</evidence>
<name>A0ABZ2R0W7_9MICC</name>
<feature type="region of interest" description="Disordered" evidence="1">
    <location>
        <begin position="70"/>
        <end position="104"/>
    </location>
</feature>
<evidence type="ECO:0000256" key="1">
    <source>
        <dbReference type="SAM" id="MobiDB-lite"/>
    </source>
</evidence>
<dbReference type="InterPro" id="IPR003018">
    <property type="entry name" value="GAF"/>
</dbReference>